<dbReference type="NCBIfam" id="TIGR01552">
    <property type="entry name" value="phd_fam"/>
    <property type="match status" value="1"/>
</dbReference>
<feature type="compositionally biased region" description="Pro residues" evidence="2">
    <location>
        <begin position="148"/>
        <end position="161"/>
    </location>
</feature>
<protein>
    <recommendedName>
        <fullName evidence="5">Antitoxin</fullName>
    </recommendedName>
</protein>
<dbReference type="PATRIC" id="fig|1618334.3.peg.196"/>
<gene>
    <name evidence="3" type="ORF">UT11_C0010G0007</name>
</gene>
<accession>A0A0G0LQJ5</accession>
<reference evidence="3 4" key="1">
    <citation type="journal article" date="2015" name="Nature">
        <title>rRNA introns, odd ribosomes, and small enigmatic genomes across a large radiation of phyla.</title>
        <authorList>
            <person name="Brown C.T."/>
            <person name="Hug L.A."/>
            <person name="Thomas B.C."/>
            <person name="Sharon I."/>
            <person name="Castelle C.J."/>
            <person name="Singh A."/>
            <person name="Wilkins M.J."/>
            <person name="Williams K.H."/>
            <person name="Banfield J.F."/>
        </authorList>
    </citation>
    <scope>NUCLEOTIDE SEQUENCE [LARGE SCALE GENOMIC DNA]</scope>
</reference>
<evidence type="ECO:0000313" key="4">
    <source>
        <dbReference type="Proteomes" id="UP000033934"/>
    </source>
</evidence>
<proteinExistence type="inferred from homology"/>
<feature type="compositionally biased region" description="Acidic residues" evidence="2">
    <location>
        <begin position="91"/>
        <end position="102"/>
    </location>
</feature>
<name>A0A0G0LQJ5_9BACT</name>
<feature type="compositionally biased region" description="Low complexity" evidence="2">
    <location>
        <begin position="162"/>
        <end position="178"/>
    </location>
</feature>
<sequence length="223" mass="23885">MIHADLDKILPEDDALEKISSIIEEVEQKQELFIITKSGRPAAAIINIDYLEELTGNPVPQKSESQEAVEIKPTPEKIEAPEAKAEPVTELTEEEPLLEEEMPPIPESSHGIKPTVDLRLSEDQEAPEGPTGPAIPTPTRLENTEPQPITPTSPTPTPVFPQPISTTPTTPAASSVTPPIMPTTPPPTAATTPPMSPTQPTPTVNQPYDNLPPEDPNSGSPMG</sequence>
<comment type="similarity">
    <text evidence="1">Belongs to the phD/YefM antitoxin family.</text>
</comment>
<evidence type="ECO:0000256" key="1">
    <source>
        <dbReference type="ARBA" id="ARBA00009981"/>
    </source>
</evidence>
<evidence type="ECO:0000256" key="2">
    <source>
        <dbReference type="SAM" id="MobiDB-lite"/>
    </source>
</evidence>
<comment type="caution">
    <text evidence="3">The sequence shown here is derived from an EMBL/GenBank/DDBJ whole genome shotgun (WGS) entry which is preliminary data.</text>
</comment>
<dbReference type="InterPro" id="IPR036165">
    <property type="entry name" value="YefM-like_sf"/>
</dbReference>
<dbReference type="Proteomes" id="UP000033934">
    <property type="component" value="Unassembled WGS sequence"/>
</dbReference>
<feature type="region of interest" description="Disordered" evidence="2">
    <location>
        <begin position="56"/>
        <end position="223"/>
    </location>
</feature>
<feature type="compositionally biased region" description="Pro residues" evidence="2">
    <location>
        <begin position="179"/>
        <end position="200"/>
    </location>
</feature>
<organism evidence="3 4">
    <name type="scientific">Berkelbacteria bacterium GW2011_GWA2_38_9</name>
    <dbReference type="NCBI Taxonomy" id="1618334"/>
    <lineage>
        <taxon>Bacteria</taxon>
        <taxon>Candidatus Berkelbacteria</taxon>
    </lineage>
</organism>
<feature type="compositionally biased region" description="Basic and acidic residues" evidence="2">
    <location>
        <begin position="69"/>
        <end position="87"/>
    </location>
</feature>
<evidence type="ECO:0000313" key="3">
    <source>
        <dbReference type="EMBL" id="KKQ90245.1"/>
    </source>
</evidence>
<dbReference type="SUPFAM" id="SSF143120">
    <property type="entry name" value="YefM-like"/>
    <property type="match status" value="1"/>
</dbReference>
<dbReference type="AlphaFoldDB" id="A0A0G0LQJ5"/>
<dbReference type="EMBL" id="LBVO01000010">
    <property type="protein sequence ID" value="KKQ90245.1"/>
    <property type="molecule type" value="Genomic_DNA"/>
</dbReference>
<dbReference type="Gene3D" id="3.40.1620.10">
    <property type="entry name" value="YefM-like domain"/>
    <property type="match status" value="1"/>
</dbReference>
<evidence type="ECO:0008006" key="5">
    <source>
        <dbReference type="Google" id="ProtNLM"/>
    </source>
</evidence>